<evidence type="ECO:0008006" key="4">
    <source>
        <dbReference type="Google" id="ProtNLM"/>
    </source>
</evidence>
<feature type="signal peptide" evidence="1">
    <location>
        <begin position="1"/>
        <end position="20"/>
    </location>
</feature>
<organism evidence="2 3">
    <name type="scientific">Psychroserpens algicola</name>
    <dbReference type="NCBI Taxonomy" id="1719034"/>
    <lineage>
        <taxon>Bacteria</taxon>
        <taxon>Pseudomonadati</taxon>
        <taxon>Bacteroidota</taxon>
        <taxon>Flavobacteriia</taxon>
        <taxon>Flavobacteriales</taxon>
        <taxon>Flavobacteriaceae</taxon>
        <taxon>Psychroserpens</taxon>
    </lineage>
</organism>
<gene>
    <name evidence="2" type="ORF">MUY34_15250</name>
</gene>
<evidence type="ECO:0000256" key="1">
    <source>
        <dbReference type="SAM" id="SignalP"/>
    </source>
</evidence>
<protein>
    <recommendedName>
        <fullName evidence="4">Tetratricopeptide repeat protein</fullName>
    </recommendedName>
</protein>
<dbReference type="RefSeq" id="WP_248413749.1">
    <property type="nucleotide sequence ID" value="NZ_JALPQF010000018.1"/>
</dbReference>
<name>A0ABT0HDQ5_9FLAO</name>
<keyword evidence="3" id="KW-1185">Reference proteome</keyword>
<evidence type="ECO:0000313" key="3">
    <source>
        <dbReference type="Proteomes" id="UP001203687"/>
    </source>
</evidence>
<evidence type="ECO:0000313" key="2">
    <source>
        <dbReference type="EMBL" id="MCK8481990.1"/>
    </source>
</evidence>
<dbReference type="EMBL" id="JALPQF010000018">
    <property type="protein sequence ID" value="MCK8481990.1"/>
    <property type="molecule type" value="Genomic_DNA"/>
</dbReference>
<keyword evidence="1" id="KW-0732">Signal</keyword>
<dbReference type="InterPro" id="IPR011990">
    <property type="entry name" value="TPR-like_helical_dom_sf"/>
</dbReference>
<feature type="chain" id="PRO_5046662530" description="Tetratricopeptide repeat protein" evidence="1">
    <location>
        <begin position="21"/>
        <end position="401"/>
    </location>
</feature>
<dbReference type="Proteomes" id="UP001203687">
    <property type="component" value="Unassembled WGS sequence"/>
</dbReference>
<proteinExistence type="predicted"/>
<dbReference type="SUPFAM" id="SSF48452">
    <property type="entry name" value="TPR-like"/>
    <property type="match status" value="1"/>
</dbReference>
<dbReference type="Gene3D" id="1.25.40.10">
    <property type="entry name" value="Tetratricopeptide repeat domain"/>
    <property type="match status" value="1"/>
</dbReference>
<sequence length="401" mass="46562">MGLKYLSFLLVLFCFSKTYAQDSTKETVKDTISLSEENTQKIIEFGKLIETAIHDSDPDKFVSYLNKTIFFDRVFSGYPNVDREDNFVRGFLIGMSQALTSFPSEIITEIENGAYYDFISYRYDDETQTYYALFRLYSSETGMNYHDYRVIKNNDELQFSDMYVYLTGEHFTNTIGRMMSYSIPESKLLGNSKSTLNSESKDLFKAVLLNNNGDYEKAFEIMDGLKSELSKEKFLLIFKSLIASQLDETKYLKSLEDLITTFPDDQTIALNKIDYHIFKEEYFEAIQVVNQLQNETEDDFLNFMKAGIAFEDNNYDLALNLYKYTIENYPDFFEGQAGYLSTLVMMKNYSDASKYLEILVAEGYEKQSLIDYVEEEDEFGGNILDGFTKSDEFKSWKAAKD</sequence>
<accession>A0ABT0HDQ5</accession>
<reference evidence="2" key="1">
    <citation type="submission" date="2022-04" db="EMBL/GenBank/DDBJ databases">
        <authorList>
            <person name="Ren T."/>
        </authorList>
    </citation>
    <scope>NUCLEOTIDE SEQUENCE</scope>
    <source>
        <strain evidence="2">F63249</strain>
    </source>
</reference>
<comment type="caution">
    <text evidence="2">The sequence shown here is derived from an EMBL/GenBank/DDBJ whole genome shotgun (WGS) entry which is preliminary data.</text>
</comment>